<dbReference type="GO" id="GO:0005737">
    <property type="term" value="C:cytoplasm"/>
    <property type="evidence" value="ECO:0007669"/>
    <property type="project" value="TreeGrafter"/>
</dbReference>
<feature type="binding site" evidence="10">
    <location>
        <position position="114"/>
    </location>
    <ligand>
        <name>phosphate</name>
        <dbReference type="ChEBI" id="CHEBI:43474"/>
    </ligand>
</feature>
<evidence type="ECO:0000256" key="6">
    <source>
        <dbReference type="ARBA" id="ARBA00022676"/>
    </source>
</evidence>
<evidence type="ECO:0000313" key="13">
    <source>
        <dbReference type="Proteomes" id="UP000037146"/>
    </source>
</evidence>
<comment type="caution">
    <text evidence="12">The sequence shown here is derived from an EMBL/GenBank/DDBJ whole genome shotgun (WGS) entry which is preliminary data.</text>
</comment>
<name>A0A0K9GSV0_9BACI</name>
<evidence type="ECO:0000256" key="8">
    <source>
        <dbReference type="ARBA" id="ARBA00048556"/>
    </source>
</evidence>
<feature type="binding site" evidence="10">
    <location>
        <begin position="82"/>
        <end position="84"/>
    </location>
    <ligand>
        <name>phosphate</name>
        <dbReference type="ChEBI" id="CHEBI:43474"/>
    </ligand>
</feature>
<evidence type="ECO:0000256" key="5">
    <source>
        <dbReference type="ARBA" id="ARBA00022553"/>
    </source>
</evidence>
<proteinExistence type="inferred from homology"/>
<comment type="pathway">
    <text evidence="2 9">Purine metabolism; purine nucleoside salvage.</text>
</comment>
<organism evidence="12 13">
    <name type="scientific">Peribacillus loiseleuriae</name>
    <dbReference type="NCBI Taxonomy" id="1679170"/>
    <lineage>
        <taxon>Bacteria</taxon>
        <taxon>Bacillati</taxon>
        <taxon>Bacillota</taxon>
        <taxon>Bacilli</taxon>
        <taxon>Bacillales</taxon>
        <taxon>Bacillaceae</taxon>
        <taxon>Peribacillus</taxon>
    </lineage>
</organism>
<evidence type="ECO:0000256" key="3">
    <source>
        <dbReference type="ARBA" id="ARBA00006751"/>
    </source>
</evidence>
<evidence type="ECO:0000256" key="4">
    <source>
        <dbReference type="ARBA" id="ARBA00011233"/>
    </source>
</evidence>
<keyword evidence="6 9" id="KW-0328">Glycosyltransferase</keyword>
<dbReference type="GO" id="GO:0009116">
    <property type="term" value="P:nucleoside metabolic process"/>
    <property type="evidence" value="ECO:0007669"/>
    <property type="project" value="InterPro"/>
</dbReference>
<dbReference type="OrthoDB" id="1523230at2"/>
<reference evidence="13" key="1">
    <citation type="submission" date="2015-07" db="EMBL/GenBank/DDBJ databases">
        <title>Genome sequencing project for genomic taxonomy and phylogenomics of Bacillus-like bacteria.</title>
        <authorList>
            <person name="Liu B."/>
            <person name="Wang J."/>
            <person name="Zhu Y."/>
            <person name="Liu G."/>
            <person name="Chen Q."/>
            <person name="Chen Z."/>
            <person name="Lan J."/>
            <person name="Che J."/>
            <person name="Ge C."/>
            <person name="Shi H."/>
            <person name="Pan Z."/>
            <person name="Liu X."/>
        </authorList>
    </citation>
    <scope>NUCLEOTIDE SEQUENCE [LARGE SCALE GENOMIC DNA]</scope>
    <source>
        <strain evidence="13">FJAT-27997</strain>
    </source>
</reference>
<dbReference type="InterPro" id="IPR035994">
    <property type="entry name" value="Nucleoside_phosphorylase_sf"/>
</dbReference>
<evidence type="ECO:0000259" key="11">
    <source>
        <dbReference type="Pfam" id="PF01048"/>
    </source>
</evidence>
<dbReference type="NCBIfam" id="TIGR01697">
    <property type="entry name" value="PNPH-PUNA-XAPA"/>
    <property type="match status" value="1"/>
</dbReference>
<feature type="binding site" evidence="10">
    <location>
        <position position="62"/>
    </location>
    <ligand>
        <name>phosphate</name>
        <dbReference type="ChEBI" id="CHEBI:43474"/>
    </ligand>
</feature>
<feature type="binding site" evidence="10">
    <location>
        <position position="31"/>
    </location>
    <ligand>
        <name>phosphate</name>
        <dbReference type="ChEBI" id="CHEBI:43474"/>
    </ligand>
</feature>
<evidence type="ECO:0000313" key="12">
    <source>
        <dbReference type="EMBL" id="KMY49691.1"/>
    </source>
</evidence>
<sequence length="273" mass="29531">MRDIKAHIQESTSFIQNIIGFRPEIGLVLGSGLGVLADLIENSKVIPYETIPHFPSSTVEGHAGELVAGEIKGKGVVMLKGRFHLYEGYEGQAVTFPVRVLKALGVEKLIVTNAAGAVNMNFQVGELMLITDHINNMGRNPLIGPNDSNFGVRFPDMSEAYSRRFLGVAKRVASKQNFNLREGVYMANLGPTYETPAEVRIARILGADAVGMSTVPEVIVAKHADIEVLGISCITNMAAGILEQPLSHHEVMEAAENVKGKFLNLVVGIIDEI</sequence>
<dbReference type="PIRSF" id="PIRSF000477">
    <property type="entry name" value="PurNPase"/>
    <property type="match status" value="1"/>
</dbReference>
<dbReference type="FunFam" id="3.40.50.1580:FF:000010">
    <property type="entry name" value="Purine nucleoside phosphorylase"/>
    <property type="match status" value="1"/>
</dbReference>
<comment type="subunit">
    <text evidence="4">Homotrimer.</text>
</comment>
<comment type="similarity">
    <text evidence="3 9">Belongs to the PNP/MTAP phosphorylase family.</text>
</comment>
<comment type="catalytic activity">
    <reaction evidence="8">
        <text>a purine 2'-deoxy-D-ribonucleoside + phosphate = a purine nucleobase + 2-deoxy-alpha-D-ribose 1-phosphate</text>
        <dbReference type="Rhea" id="RHEA:36431"/>
        <dbReference type="ChEBI" id="CHEBI:26386"/>
        <dbReference type="ChEBI" id="CHEBI:43474"/>
        <dbReference type="ChEBI" id="CHEBI:57259"/>
        <dbReference type="ChEBI" id="CHEBI:142361"/>
        <dbReference type="EC" id="2.4.2.1"/>
    </reaction>
</comment>
<keyword evidence="5" id="KW-0597">Phosphoprotein</keyword>
<accession>A0A0K9GSV0</accession>
<keyword evidence="7 9" id="KW-0808">Transferase</keyword>
<gene>
    <name evidence="12" type="ORF">AC625_09195</name>
</gene>
<dbReference type="AlphaFoldDB" id="A0A0K9GSV0"/>
<dbReference type="PATRIC" id="fig|1679170.3.peg.2026"/>
<dbReference type="EC" id="2.4.2.1" evidence="9"/>
<dbReference type="SUPFAM" id="SSF53167">
    <property type="entry name" value="Purine and uridine phosphorylases"/>
    <property type="match status" value="1"/>
</dbReference>
<dbReference type="NCBIfam" id="NF006054">
    <property type="entry name" value="PRK08202.1"/>
    <property type="match status" value="1"/>
</dbReference>
<dbReference type="InterPro" id="IPR011268">
    <property type="entry name" value="Purine_phosphorylase"/>
</dbReference>
<evidence type="ECO:0000256" key="10">
    <source>
        <dbReference type="PIRSR" id="PIRSR000477-2"/>
    </source>
</evidence>
<evidence type="ECO:0000256" key="1">
    <source>
        <dbReference type="ARBA" id="ARBA00002678"/>
    </source>
</evidence>
<feature type="binding site" evidence="10">
    <location>
        <position position="194"/>
    </location>
    <ligand>
        <name>a purine D-ribonucleoside</name>
        <dbReference type="ChEBI" id="CHEBI:142355"/>
    </ligand>
</feature>
<feature type="domain" description="Nucleoside phosphorylase" evidence="11">
    <location>
        <begin position="24"/>
        <end position="270"/>
    </location>
</feature>
<evidence type="ECO:0000256" key="2">
    <source>
        <dbReference type="ARBA" id="ARBA00005058"/>
    </source>
</evidence>
<evidence type="ECO:0000256" key="7">
    <source>
        <dbReference type="ARBA" id="ARBA00022679"/>
    </source>
</evidence>
<dbReference type="Gene3D" id="3.40.50.1580">
    <property type="entry name" value="Nucleoside phosphorylase domain"/>
    <property type="match status" value="1"/>
</dbReference>
<feature type="binding site" evidence="10">
    <location>
        <position position="236"/>
    </location>
    <ligand>
        <name>a purine D-ribonucleoside</name>
        <dbReference type="ChEBI" id="CHEBI:142355"/>
    </ligand>
</feature>
<feature type="binding site" evidence="10">
    <location>
        <position position="213"/>
    </location>
    <ligand>
        <name>phosphate</name>
        <dbReference type="ChEBI" id="CHEBI:43474"/>
    </ligand>
</feature>
<dbReference type="STRING" id="1679170.AC625_09195"/>
<dbReference type="EMBL" id="LFZW01000001">
    <property type="protein sequence ID" value="KMY49691.1"/>
    <property type="molecule type" value="Genomic_DNA"/>
</dbReference>
<dbReference type="NCBIfam" id="TIGR01700">
    <property type="entry name" value="PNPH"/>
    <property type="match status" value="1"/>
</dbReference>
<dbReference type="InterPro" id="IPR011270">
    <property type="entry name" value="Pur_Nuc_Pase_Ino/Guo-sp"/>
</dbReference>
<dbReference type="GO" id="GO:0004731">
    <property type="term" value="F:purine-nucleoside phosphorylase activity"/>
    <property type="evidence" value="ECO:0007669"/>
    <property type="project" value="UniProtKB-EC"/>
</dbReference>
<evidence type="ECO:0000256" key="9">
    <source>
        <dbReference type="PIRNR" id="PIRNR000477"/>
    </source>
</evidence>
<keyword evidence="13" id="KW-1185">Reference proteome</keyword>
<dbReference type="InterPro" id="IPR000845">
    <property type="entry name" value="Nucleoside_phosphorylase_d"/>
</dbReference>
<protein>
    <recommendedName>
        <fullName evidence="9">Purine nucleoside phosphorylase</fullName>
        <ecNumber evidence="9">2.4.2.1</ecNumber>
    </recommendedName>
    <alternativeName>
        <fullName evidence="9">Inosine-guanosine phosphorylase</fullName>
    </alternativeName>
</protein>
<comment type="function">
    <text evidence="1">The purine nucleoside phosphorylases catalyze the phosphorolytic breakdown of the N-glycosidic bond in the beta-(deoxy)ribonucleoside molecules, with the formation of the corresponding free purine bases and pentose-1-phosphate. Cleaves guanosine, inosine, 2'-deoxyguanosine and 2'-deoxyinosine.</text>
</comment>
<dbReference type="PANTHER" id="PTHR11904:SF9">
    <property type="entry name" value="PURINE NUCLEOSIDE PHOSPHORYLASE-RELATED"/>
    <property type="match status" value="1"/>
</dbReference>
<dbReference type="CDD" id="cd09009">
    <property type="entry name" value="PNP-EcPNPII_like"/>
    <property type="match status" value="1"/>
</dbReference>
<dbReference type="PANTHER" id="PTHR11904">
    <property type="entry name" value="METHYLTHIOADENOSINE/PURINE NUCLEOSIDE PHOSPHORYLASE"/>
    <property type="match status" value="1"/>
</dbReference>
<dbReference type="UniPathway" id="UPA00606"/>
<dbReference type="Proteomes" id="UP000037146">
    <property type="component" value="Unassembled WGS sequence"/>
</dbReference>
<dbReference type="Pfam" id="PF01048">
    <property type="entry name" value="PNP_UDP_1"/>
    <property type="match status" value="1"/>
</dbReference>